<accession>A0A5N6U1N9</accession>
<name>A0A5N6U1N9_ASPAV</name>
<evidence type="ECO:0000313" key="1">
    <source>
        <dbReference type="EMBL" id="KAE8152534.1"/>
    </source>
</evidence>
<evidence type="ECO:0000313" key="2">
    <source>
        <dbReference type="Proteomes" id="UP000325780"/>
    </source>
</evidence>
<dbReference type="AlphaFoldDB" id="A0A5N6U1N9"/>
<dbReference type="Proteomes" id="UP000325780">
    <property type="component" value="Unassembled WGS sequence"/>
</dbReference>
<proteinExistence type="predicted"/>
<organism evidence="1 2">
    <name type="scientific">Aspergillus avenaceus</name>
    <dbReference type="NCBI Taxonomy" id="36643"/>
    <lineage>
        <taxon>Eukaryota</taxon>
        <taxon>Fungi</taxon>
        <taxon>Dikarya</taxon>
        <taxon>Ascomycota</taxon>
        <taxon>Pezizomycotina</taxon>
        <taxon>Eurotiomycetes</taxon>
        <taxon>Eurotiomycetidae</taxon>
        <taxon>Eurotiales</taxon>
        <taxon>Aspergillaceae</taxon>
        <taxon>Aspergillus</taxon>
        <taxon>Aspergillus subgen. Circumdati</taxon>
    </lineage>
</organism>
<dbReference type="EMBL" id="ML742051">
    <property type="protein sequence ID" value="KAE8152534.1"/>
    <property type="molecule type" value="Genomic_DNA"/>
</dbReference>
<protein>
    <submittedName>
        <fullName evidence="1">Uncharacterized protein</fullName>
    </submittedName>
</protein>
<sequence>MTEIQLQVHVQSTKIHQLTESQWPELLARRQWSNRLLSRIANSITDADLRSLSLPVCDIGLARRYVPAEFEGRVINDESAPLKLQMAVERAIRERLRDVRA</sequence>
<gene>
    <name evidence="1" type="ORF">BDV25DRAFT_137727</name>
</gene>
<reference evidence="1 2" key="1">
    <citation type="submission" date="2019-04" db="EMBL/GenBank/DDBJ databases">
        <title>Friends and foes A comparative genomics study of 23 Aspergillus species from section Flavi.</title>
        <authorList>
            <consortium name="DOE Joint Genome Institute"/>
            <person name="Kjaerbolling I."/>
            <person name="Vesth T."/>
            <person name="Frisvad J.C."/>
            <person name="Nybo J.L."/>
            <person name="Theobald S."/>
            <person name="Kildgaard S."/>
            <person name="Isbrandt T."/>
            <person name="Kuo A."/>
            <person name="Sato A."/>
            <person name="Lyhne E.K."/>
            <person name="Kogle M.E."/>
            <person name="Wiebenga A."/>
            <person name="Kun R.S."/>
            <person name="Lubbers R.J."/>
            <person name="Makela M.R."/>
            <person name="Barry K."/>
            <person name="Chovatia M."/>
            <person name="Clum A."/>
            <person name="Daum C."/>
            <person name="Haridas S."/>
            <person name="He G."/>
            <person name="LaButti K."/>
            <person name="Lipzen A."/>
            <person name="Mondo S."/>
            <person name="Riley R."/>
            <person name="Salamov A."/>
            <person name="Simmons B.A."/>
            <person name="Magnuson J.K."/>
            <person name="Henrissat B."/>
            <person name="Mortensen U.H."/>
            <person name="Larsen T.O."/>
            <person name="Devries R.P."/>
            <person name="Grigoriev I.V."/>
            <person name="Machida M."/>
            <person name="Baker S.E."/>
            <person name="Andersen M.R."/>
        </authorList>
    </citation>
    <scope>NUCLEOTIDE SEQUENCE [LARGE SCALE GENOMIC DNA]</scope>
    <source>
        <strain evidence="1 2">IBT 18842</strain>
    </source>
</reference>
<keyword evidence="2" id="KW-1185">Reference proteome</keyword>